<accession>A0A1R3JIE2</accession>
<organism evidence="1 2">
    <name type="scientific">Corchorus olitorius</name>
    <dbReference type="NCBI Taxonomy" id="93759"/>
    <lineage>
        <taxon>Eukaryota</taxon>
        <taxon>Viridiplantae</taxon>
        <taxon>Streptophyta</taxon>
        <taxon>Embryophyta</taxon>
        <taxon>Tracheophyta</taxon>
        <taxon>Spermatophyta</taxon>
        <taxon>Magnoliopsida</taxon>
        <taxon>eudicotyledons</taxon>
        <taxon>Gunneridae</taxon>
        <taxon>Pentapetalae</taxon>
        <taxon>rosids</taxon>
        <taxon>malvids</taxon>
        <taxon>Malvales</taxon>
        <taxon>Malvaceae</taxon>
        <taxon>Grewioideae</taxon>
        <taxon>Apeibeae</taxon>
        <taxon>Corchorus</taxon>
    </lineage>
</organism>
<evidence type="ECO:0000313" key="2">
    <source>
        <dbReference type="Proteomes" id="UP000187203"/>
    </source>
</evidence>
<sequence length="33" mass="3571">MAGKAKPKKHKANEIAAKVDVATTKAWNMVYGI</sequence>
<reference evidence="2" key="1">
    <citation type="submission" date="2013-09" db="EMBL/GenBank/DDBJ databases">
        <title>Corchorus olitorius genome sequencing.</title>
        <authorList>
            <person name="Alam M."/>
            <person name="Haque M.S."/>
            <person name="Islam M.S."/>
            <person name="Emdad E.M."/>
            <person name="Islam M.M."/>
            <person name="Ahmed B."/>
            <person name="Halim A."/>
            <person name="Hossen Q.M.M."/>
            <person name="Hossain M.Z."/>
            <person name="Ahmed R."/>
            <person name="Khan M.M."/>
            <person name="Islam R."/>
            <person name="Rashid M.M."/>
            <person name="Khan S.A."/>
            <person name="Rahman M.S."/>
            <person name="Alam M."/>
            <person name="Yahiya A.S."/>
            <person name="Khan M.S."/>
            <person name="Azam M.S."/>
            <person name="Haque T."/>
            <person name="Lashkar M.Z.H."/>
            <person name="Akhand A.I."/>
            <person name="Morshed G."/>
            <person name="Roy S."/>
            <person name="Uddin K.S."/>
            <person name="Rabeya T."/>
            <person name="Hossain A.S."/>
            <person name="Chowdhury A."/>
            <person name="Snigdha A.R."/>
            <person name="Mortoza M.S."/>
            <person name="Matin S.A."/>
            <person name="Hoque S.M.E."/>
            <person name="Islam M.K."/>
            <person name="Roy D.K."/>
            <person name="Haider R."/>
            <person name="Moosa M.M."/>
            <person name="Elias S.M."/>
            <person name="Hasan A.M."/>
            <person name="Jahan S."/>
            <person name="Shafiuddin M."/>
            <person name="Mahmood N."/>
            <person name="Shommy N.S."/>
        </authorList>
    </citation>
    <scope>NUCLEOTIDE SEQUENCE [LARGE SCALE GENOMIC DNA]</scope>
    <source>
        <strain evidence="2">cv. O-4</strain>
    </source>
</reference>
<proteinExistence type="predicted"/>
<dbReference type="Proteomes" id="UP000187203">
    <property type="component" value="Unassembled WGS sequence"/>
</dbReference>
<name>A0A1R3JIE2_9ROSI</name>
<dbReference type="EMBL" id="AWUE01016005">
    <property type="protein sequence ID" value="OMO94547.1"/>
    <property type="molecule type" value="Genomic_DNA"/>
</dbReference>
<dbReference type="AlphaFoldDB" id="A0A1R3JIE2"/>
<evidence type="ECO:0000313" key="1">
    <source>
        <dbReference type="EMBL" id="OMO94547.1"/>
    </source>
</evidence>
<gene>
    <name evidence="1" type="ORF">COLO4_16295</name>
</gene>
<protein>
    <submittedName>
        <fullName evidence="1">Uncharacterized protein</fullName>
    </submittedName>
</protein>
<keyword evidence="2" id="KW-1185">Reference proteome</keyword>
<comment type="caution">
    <text evidence="1">The sequence shown here is derived from an EMBL/GenBank/DDBJ whole genome shotgun (WGS) entry which is preliminary data.</text>
</comment>